<dbReference type="Proteomes" id="UP000308549">
    <property type="component" value="Unassembled WGS sequence"/>
</dbReference>
<proteinExistence type="predicted"/>
<feature type="region of interest" description="Disordered" evidence="1">
    <location>
        <begin position="85"/>
        <end position="162"/>
    </location>
</feature>
<accession>A0A4U0TU97</accession>
<protein>
    <submittedName>
        <fullName evidence="3">Uncharacterized protein</fullName>
    </submittedName>
</protein>
<dbReference type="EMBL" id="NAJL01000033">
    <property type="protein sequence ID" value="TKA25757.1"/>
    <property type="molecule type" value="Genomic_DNA"/>
</dbReference>
<reference evidence="3 4" key="1">
    <citation type="submission" date="2017-03" db="EMBL/GenBank/DDBJ databases">
        <title>Genomes of endolithic fungi from Antarctica.</title>
        <authorList>
            <person name="Coleine C."/>
            <person name="Masonjones S."/>
            <person name="Stajich J.E."/>
        </authorList>
    </citation>
    <scope>NUCLEOTIDE SEQUENCE [LARGE SCALE GENOMIC DNA]</scope>
    <source>
        <strain evidence="3 4">CCFEE 6315</strain>
    </source>
</reference>
<evidence type="ECO:0000256" key="1">
    <source>
        <dbReference type="SAM" id="MobiDB-lite"/>
    </source>
</evidence>
<gene>
    <name evidence="3" type="ORF">B0A50_05854</name>
</gene>
<sequence>MRFFLLLALSVVSSVATSWNGNANKDKRKAARQPAIIREPAGRQLVGPSAVVERVGDMGVADIGYVPLPQDRVWGYTGSHVDGASLESDTGADGEPVVGSEKVAQAKAVPDRAAGASQATDSTGEGAQASDDTGATYGTGGSGDIAKPALAEGPSDVQQLDREPNARELAAAQQTSVASLGIPASQAATSSAQANAGRSAIYGTSSSAVALRGNVHLYHHFGAVDDYGHLLSSHGHDYNFYHVDSYYDHKHEHPSHYNHDYHLHSNDDGNDENFLQLAPHMVSSIHSIHQYGLGCSMHRYYGPVSLCVWIPV</sequence>
<name>A0A4U0TU97_9PEZI</name>
<evidence type="ECO:0000256" key="2">
    <source>
        <dbReference type="SAM" id="SignalP"/>
    </source>
</evidence>
<comment type="caution">
    <text evidence="3">The sequence shown here is derived from an EMBL/GenBank/DDBJ whole genome shotgun (WGS) entry which is preliminary data.</text>
</comment>
<evidence type="ECO:0000313" key="3">
    <source>
        <dbReference type="EMBL" id="TKA25757.1"/>
    </source>
</evidence>
<feature type="signal peptide" evidence="2">
    <location>
        <begin position="1"/>
        <end position="16"/>
    </location>
</feature>
<dbReference type="AlphaFoldDB" id="A0A4U0TU97"/>
<keyword evidence="4" id="KW-1185">Reference proteome</keyword>
<evidence type="ECO:0000313" key="4">
    <source>
        <dbReference type="Proteomes" id="UP000308549"/>
    </source>
</evidence>
<feature type="chain" id="PRO_5020847229" evidence="2">
    <location>
        <begin position="17"/>
        <end position="312"/>
    </location>
</feature>
<feature type="compositionally biased region" description="Polar residues" evidence="1">
    <location>
        <begin position="117"/>
        <end position="133"/>
    </location>
</feature>
<organism evidence="3 4">
    <name type="scientific">Salinomyces thailandicus</name>
    <dbReference type="NCBI Taxonomy" id="706561"/>
    <lineage>
        <taxon>Eukaryota</taxon>
        <taxon>Fungi</taxon>
        <taxon>Dikarya</taxon>
        <taxon>Ascomycota</taxon>
        <taxon>Pezizomycotina</taxon>
        <taxon>Dothideomycetes</taxon>
        <taxon>Dothideomycetidae</taxon>
        <taxon>Mycosphaerellales</taxon>
        <taxon>Teratosphaeriaceae</taxon>
        <taxon>Salinomyces</taxon>
    </lineage>
</organism>
<keyword evidence="2" id="KW-0732">Signal</keyword>